<reference evidence="9" key="1">
    <citation type="journal article" date="2015" name="MBio">
        <title>Genome-Resolved Metagenomic Analysis Reveals Roles for Candidate Phyla and Other Microbial Community Members in Biogeochemical Transformations in Oil Reservoirs.</title>
        <authorList>
            <person name="Hu P."/>
            <person name="Tom L."/>
            <person name="Singh A."/>
            <person name="Thomas B.C."/>
            <person name="Baker B.J."/>
            <person name="Piceno Y.M."/>
            <person name="Andersen G.L."/>
            <person name="Banfield J.F."/>
        </authorList>
    </citation>
    <scope>NUCLEOTIDE SEQUENCE [LARGE SCALE GENOMIC DNA]</scope>
</reference>
<dbReference type="CDD" id="cd08071">
    <property type="entry name" value="MPN_DUF2466"/>
    <property type="match status" value="1"/>
</dbReference>
<name>A0A101HZX2_UNCT6</name>
<evidence type="ECO:0000256" key="5">
    <source>
        <dbReference type="ARBA" id="ARBA00023049"/>
    </source>
</evidence>
<dbReference type="GO" id="GO:0008237">
    <property type="term" value="F:metallopeptidase activity"/>
    <property type="evidence" value="ECO:0007669"/>
    <property type="project" value="UniProtKB-KW"/>
</dbReference>
<dbReference type="PROSITE" id="PS50249">
    <property type="entry name" value="MPN"/>
    <property type="match status" value="1"/>
</dbReference>
<evidence type="ECO:0000256" key="6">
    <source>
        <dbReference type="RuleBase" id="RU003797"/>
    </source>
</evidence>
<feature type="domain" description="MPN" evidence="7">
    <location>
        <begin position="111"/>
        <end position="233"/>
    </location>
</feature>
<dbReference type="Proteomes" id="UP000053467">
    <property type="component" value="Unassembled WGS sequence"/>
</dbReference>
<dbReference type="SUPFAM" id="SSF102712">
    <property type="entry name" value="JAB1/MPN domain"/>
    <property type="match status" value="1"/>
</dbReference>
<dbReference type="InterPro" id="IPR010994">
    <property type="entry name" value="RuvA_2-like"/>
</dbReference>
<evidence type="ECO:0000313" key="9">
    <source>
        <dbReference type="Proteomes" id="UP000053467"/>
    </source>
</evidence>
<dbReference type="InterPro" id="IPR037518">
    <property type="entry name" value="MPN"/>
</dbReference>
<gene>
    <name evidence="8" type="ORF">XE03_1493</name>
</gene>
<dbReference type="GO" id="GO:0006508">
    <property type="term" value="P:proteolysis"/>
    <property type="evidence" value="ECO:0007669"/>
    <property type="project" value="UniProtKB-KW"/>
</dbReference>
<dbReference type="InterPro" id="IPR020891">
    <property type="entry name" value="UPF0758_CS"/>
</dbReference>
<evidence type="ECO:0000256" key="4">
    <source>
        <dbReference type="ARBA" id="ARBA00022833"/>
    </source>
</evidence>
<keyword evidence="1" id="KW-0645">Protease</keyword>
<dbReference type="PROSITE" id="PS01302">
    <property type="entry name" value="UPF0758"/>
    <property type="match status" value="1"/>
</dbReference>
<comment type="caution">
    <text evidence="8">The sequence shown here is derived from an EMBL/GenBank/DDBJ whole genome shotgun (WGS) entry which is preliminary data.</text>
</comment>
<sequence length="233" mass="26774">MPKIKKYSTHIKDWPSTDRPREKLLRNGEHTLSNSELLAILVRNGSKGESAIDLARRILHKFKTFRNMSHSDISQWKEIKGMGIAKIAQIKSAIEIGRRFREDEKLEENSSIESSRDVAELMMPRMRDLKKEVFKAILLNSKNKMIDIIEIEKGTVDQANPIMREIFHQCLKYYASSIICIHNHPSGNPTPSSRDKKFTSELKQGGHILNIEVLDHIIIGDNDYFSFADKGML</sequence>
<comment type="similarity">
    <text evidence="6">Belongs to the UPF0758 family.</text>
</comment>
<keyword evidence="2" id="KW-0479">Metal-binding</keyword>
<evidence type="ECO:0000259" key="7">
    <source>
        <dbReference type="PROSITE" id="PS50249"/>
    </source>
</evidence>
<dbReference type="PATRIC" id="fig|1635277.3.peg.850"/>
<accession>A0A101HZX2</accession>
<dbReference type="Gene3D" id="3.40.140.10">
    <property type="entry name" value="Cytidine Deaminase, domain 2"/>
    <property type="match status" value="1"/>
</dbReference>
<dbReference type="InterPro" id="IPR046778">
    <property type="entry name" value="UPF0758_N"/>
</dbReference>
<dbReference type="PANTHER" id="PTHR30471">
    <property type="entry name" value="DNA REPAIR PROTEIN RADC"/>
    <property type="match status" value="1"/>
</dbReference>
<evidence type="ECO:0000313" key="8">
    <source>
        <dbReference type="EMBL" id="KUK86477.1"/>
    </source>
</evidence>
<evidence type="ECO:0000256" key="3">
    <source>
        <dbReference type="ARBA" id="ARBA00022801"/>
    </source>
</evidence>
<dbReference type="AlphaFoldDB" id="A0A101HZX2"/>
<organism evidence="8 9">
    <name type="scientific">candidate division TA06 bacterium 34_109</name>
    <dbReference type="NCBI Taxonomy" id="1635277"/>
    <lineage>
        <taxon>Bacteria</taxon>
        <taxon>Bacteria division TA06</taxon>
    </lineage>
</organism>
<keyword evidence="5" id="KW-0482">Metalloprotease</keyword>
<keyword evidence="3" id="KW-0378">Hydrolase</keyword>
<dbReference type="Pfam" id="PF20582">
    <property type="entry name" value="UPF0758_N"/>
    <property type="match status" value="1"/>
</dbReference>
<keyword evidence="4" id="KW-0862">Zinc</keyword>
<dbReference type="Pfam" id="PF04002">
    <property type="entry name" value="RadC"/>
    <property type="match status" value="1"/>
</dbReference>
<dbReference type="GO" id="GO:0046872">
    <property type="term" value="F:metal ion binding"/>
    <property type="evidence" value="ECO:0007669"/>
    <property type="project" value="UniProtKB-KW"/>
</dbReference>
<dbReference type="NCBIfam" id="NF000642">
    <property type="entry name" value="PRK00024.1"/>
    <property type="match status" value="1"/>
</dbReference>
<dbReference type="PANTHER" id="PTHR30471:SF3">
    <property type="entry name" value="UPF0758 PROTEIN YEES-RELATED"/>
    <property type="match status" value="1"/>
</dbReference>
<dbReference type="EMBL" id="LGGX01000018">
    <property type="protein sequence ID" value="KUK86477.1"/>
    <property type="molecule type" value="Genomic_DNA"/>
</dbReference>
<dbReference type="InterPro" id="IPR001405">
    <property type="entry name" value="UPF0758"/>
</dbReference>
<protein>
    <submittedName>
        <fullName evidence="8">DNA repair protein radC-like protein</fullName>
    </submittedName>
</protein>
<dbReference type="InterPro" id="IPR025657">
    <property type="entry name" value="RadC_JAB"/>
</dbReference>
<proteinExistence type="inferred from homology"/>
<evidence type="ECO:0000256" key="1">
    <source>
        <dbReference type="ARBA" id="ARBA00022670"/>
    </source>
</evidence>
<dbReference type="NCBIfam" id="TIGR00608">
    <property type="entry name" value="radc"/>
    <property type="match status" value="1"/>
</dbReference>
<dbReference type="SUPFAM" id="SSF47781">
    <property type="entry name" value="RuvA domain 2-like"/>
    <property type="match status" value="1"/>
</dbReference>
<evidence type="ECO:0000256" key="2">
    <source>
        <dbReference type="ARBA" id="ARBA00022723"/>
    </source>
</evidence>